<dbReference type="PANTHER" id="PTHR35908">
    <property type="entry name" value="HYPOTHETICAL FUSION PROTEIN"/>
    <property type="match status" value="1"/>
</dbReference>
<evidence type="ECO:0000256" key="3">
    <source>
        <dbReference type="ARBA" id="ARBA00013252"/>
    </source>
</evidence>
<evidence type="ECO:0000259" key="6">
    <source>
        <dbReference type="Pfam" id="PF18029"/>
    </source>
</evidence>
<evidence type="ECO:0000313" key="8">
    <source>
        <dbReference type="Proteomes" id="UP000539111"/>
    </source>
</evidence>
<reference evidence="7 8" key="1">
    <citation type="submission" date="2020-07" db="EMBL/GenBank/DDBJ databases">
        <title>Sequencing the genomes of 1000 actinobacteria strains.</title>
        <authorList>
            <person name="Klenk H.-P."/>
        </authorList>
    </citation>
    <scope>NUCLEOTIDE SEQUENCE [LARGE SCALE GENOMIC DNA]</scope>
    <source>
        <strain evidence="7 8">DSM 26341</strain>
    </source>
</reference>
<evidence type="ECO:0000256" key="5">
    <source>
        <dbReference type="ARBA" id="ARBA00023239"/>
    </source>
</evidence>
<dbReference type="RefSeq" id="WP_179428459.1">
    <property type="nucleotide sequence ID" value="NZ_JACBZP010000001.1"/>
</dbReference>
<comment type="caution">
    <text evidence="7">The sequence shown here is derived from an EMBL/GenBank/DDBJ whole genome shotgun (WGS) entry which is preliminary data.</text>
</comment>
<evidence type="ECO:0000256" key="4">
    <source>
        <dbReference type="ARBA" id="ARBA00021735"/>
    </source>
</evidence>
<protein>
    <recommendedName>
        <fullName evidence="4">Putative pterin-4-alpha-carbinolamine dehydratase</fullName>
        <ecNumber evidence="3">4.2.1.96</ecNumber>
    </recommendedName>
</protein>
<dbReference type="EC" id="4.2.1.96" evidence="3"/>
<gene>
    <name evidence="7" type="ORF">BJY26_002373</name>
</gene>
<dbReference type="EMBL" id="JACBZP010000001">
    <property type="protein sequence ID" value="NYI68067.1"/>
    <property type="molecule type" value="Genomic_DNA"/>
</dbReference>
<evidence type="ECO:0000256" key="2">
    <source>
        <dbReference type="ARBA" id="ARBA00006472"/>
    </source>
</evidence>
<dbReference type="GO" id="GO:0008124">
    <property type="term" value="F:4-alpha-hydroxytetrahydrobiopterin dehydratase activity"/>
    <property type="evidence" value="ECO:0007669"/>
    <property type="project" value="UniProtKB-EC"/>
</dbReference>
<dbReference type="InterPro" id="IPR036428">
    <property type="entry name" value="PCD_sf"/>
</dbReference>
<dbReference type="SUPFAM" id="SSF54593">
    <property type="entry name" value="Glyoxalase/Bleomycin resistance protein/Dihydroxybiphenyl dioxygenase"/>
    <property type="match status" value="1"/>
</dbReference>
<dbReference type="Gene3D" id="3.10.180.10">
    <property type="entry name" value="2,3-Dihydroxybiphenyl 1,2-Dioxygenase, domain 1"/>
    <property type="match status" value="1"/>
</dbReference>
<accession>A0A7Z0D392</accession>
<evidence type="ECO:0000256" key="1">
    <source>
        <dbReference type="ARBA" id="ARBA00001554"/>
    </source>
</evidence>
<dbReference type="SUPFAM" id="SSF55248">
    <property type="entry name" value="PCD-like"/>
    <property type="match status" value="1"/>
</dbReference>
<dbReference type="Pfam" id="PF18029">
    <property type="entry name" value="Glyoxalase_6"/>
    <property type="match status" value="1"/>
</dbReference>
<comment type="similarity">
    <text evidence="2">Belongs to the pterin-4-alpha-carbinolamine dehydratase family.</text>
</comment>
<dbReference type="CDD" id="cd00488">
    <property type="entry name" value="PCD_DCoH"/>
    <property type="match status" value="1"/>
</dbReference>
<dbReference type="InterPro" id="IPR029068">
    <property type="entry name" value="Glyas_Bleomycin-R_OHBP_Dase"/>
</dbReference>
<dbReference type="GO" id="GO:0006729">
    <property type="term" value="P:tetrahydrobiopterin biosynthetic process"/>
    <property type="evidence" value="ECO:0007669"/>
    <property type="project" value="InterPro"/>
</dbReference>
<dbReference type="Proteomes" id="UP000539111">
    <property type="component" value="Unassembled WGS sequence"/>
</dbReference>
<dbReference type="InterPro" id="IPR041581">
    <property type="entry name" value="Glyoxalase_6"/>
</dbReference>
<keyword evidence="5 7" id="KW-0456">Lyase</keyword>
<dbReference type="AlphaFoldDB" id="A0A7Z0D392"/>
<comment type="catalytic activity">
    <reaction evidence="1">
        <text>(4aS,6R)-4a-hydroxy-L-erythro-5,6,7,8-tetrahydrobiopterin = (6R)-L-erythro-6,7-dihydrobiopterin + H2O</text>
        <dbReference type="Rhea" id="RHEA:11920"/>
        <dbReference type="ChEBI" id="CHEBI:15377"/>
        <dbReference type="ChEBI" id="CHEBI:15642"/>
        <dbReference type="ChEBI" id="CHEBI:43120"/>
        <dbReference type="EC" id="4.2.1.96"/>
    </reaction>
</comment>
<dbReference type="Gene3D" id="3.30.1360.20">
    <property type="entry name" value="Transcriptional coactivator/pterin dehydratase"/>
    <property type="match status" value="1"/>
</dbReference>
<dbReference type="PANTHER" id="PTHR35908:SF1">
    <property type="entry name" value="CONSERVED PROTEIN"/>
    <property type="match status" value="1"/>
</dbReference>
<evidence type="ECO:0000313" key="7">
    <source>
        <dbReference type="EMBL" id="NYI68067.1"/>
    </source>
</evidence>
<proteinExistence type="inferred from homology"/>
<organism evidence="7 8">
    <name type="scientific">Spelaeicoccus albus</name>
    <dbReference type="NCBI Taxonomy" id="1280376"/>
    <lineage>
        <taxon>Bacteria</taxon>
        <taxon>Bacillati</taxon>
        <taxon>Actinomycetota</taxon>
        <taxon>Actinomycetes</taxon>
        <taxon>Micrococcales</taxon>
        <taxon>Brevibacteriaceae</taxon>
        <taxon>Spelaeicoccus</taxon>
    </lineage>
</organism>
<keyword evidence="8" id="KW-1185">Reference proteome</keyword>
<dbReference type="InterPro" id="IPR001533">
    <property type="entry name" value="Pterin_deHydtase"/>
</dbReference>
<dbReference type="Pfam" id="PF01329">
    <property type="entry name" value="Pterin_4a"/>
    <property type="match status" value="1"/>
</dbReference>
<name>A0A7Z0D392_9MICO</name>
<sequence length="219" mass="23416">MDTGDKTLSPSEIKGALAGSPFVHLRTVLQARFATDDFAGALRLVGEAGDHAEQLGHHPDIELGWGSAVFTLSSHDVGGVTRRDLELAERIAASARELGATPVDLPPAAFEIGIDTTDAGAIRDFWRVAMGYEESTTSDGDVELVDPRGTGPVVWFQHMDPPRTERSRIHIDSYVPVADAPARVNAVKAAGGTLLTDEHAPHWWVLADAEGNEVCICTT</sequence>
<feature type="domain" description="Glyoxalase-like" evidence="6">
    <location>
        <begin position="112"/>
        <end position="217"/>
    </location>
</feature>